<dbReference type="EMBL" id="JAAQTO010000002">
    <property type="protein sequence ID" value="NIC03984.1"/>
    <property type="molecule type" value="Genomic_DNA"/>
</dbReference>
<protein>
    <submittedName>
        <fullName evidence="1">Uncharacterized protein</fullName>
    </submittedName>
</protein>
<organism evidence="1 2">
    <name type="scientific">Billgrantia bachuensis</name>
    <dbReference type="NCBI Taxonomy" id="2717286"/>
    <lineage>
        <taxon>Bacteria</taxon>
        <taxon>Pseudomonadati</taxon>
        <taxon>Pseudomonadota</taxon>
        <taxon>Gammaproteobacteria</taxon>
        <taxon>Oceanospirillales</taxon>
        <taxon>Halomonadaceae</taxon>
        <taxon>Billgrantia</taxon>
    </lineage>
</organism>
<proteinExistence type="predicted"/>
<reference evidence="1 2" key="1">
    <citation type="submission" date="2020-03" db="EMBL/GenBank/DDBJ databases">
        <title>Identification of Halomonas strains.</title>
        <authorList>
            <person name="Xiao Z."/>
            <person name="Dong F."/>
            <person name="Wang Z."/>
            <person name="Zhao J.-Y."/>
        </authorList>
    </citation>
    <scope>NUCLEOTIDE SEQUENCE [LARGE SCALE GENOMIC DNA]</scope>
    <source>
        <strain evidence="1 2">DX6</strain>
    </source>
</reference>
<comment type="caution">
    <text evidence="1">The sequence shown here is derived from an EMBL/GenBank/DDBJ whole genome shotgun (WGS) entry which is preliminary data.</text>
</comment>
<dbReference type="RefSeq" id="WP_167110088.1">
    <property type="nucleotide sequence ID" value="NZ_JAAQTO010000002.1"/>
</dbReference>
<sequence>MPSSHVEAFATPGITPPAAFDRLRADLHDAAGPDRLAELRTVRAVHGLRDRAAEFVEQMNHIRGAEYRAWYAEVAARLGQFADELEADAKANGITQ</sequence>
<name>A0ABX0PQX6_9GAMM</name>
<evidence type="ECO:0000313" key="1">
    <source>
        <dbReference type="EMBL" id="NIC03984.1"/>
    </source>
</evidence>
<keyword evidence="2" id="KW-1185">Reference proteome</keyword>
<dbReference type="Proteomes" id="UP001318321">
    <property type="component" value="Unassembled WGS sequence"/>
</dbReference>
<accession>A0ABX0PQX6</accession>
<evidence type="ECO:0000313" key="2">
    <source>
        <dbReference type="Proteomes" id="UP001318321"/>
    </source>
</evidence>
<gene>
    <name evidence="1" type="ORF">HBJ55_00880</name>
</gene>